<dbReference type="Gene3D" id="3.30.390.50">
    <property type="entry name" value="CO dehydrogenase flavoprotein, C-terminal domain"/>
    <property type="match status" value="1"/>
</dbReference>
<dbReference type="InterPro" id="IPR016166">
    <property type="entry name" value="FAD-bd_PCMH"/>
</dbReference>
<dbReference type="InterPro" id="IPR016167">
    <property type="entry name" value="FAD-bd_PCMH_sub1"/>
</dbReference>
<dbReference type="Gene3D" id="3.30.465.10">
    <property type="match status" value="2"/>
</dbReference>
<evidence type="ECO:0000256" key="1">
    <source>
        <dbReference type="ARBA" id="ARBA00023002"/>
    </source>
</evidence>
<comment type="caution">
    <text evidence="3">The sequence shown here is derived from an EMBL/GenBank/DDBJ whole genome shotgun (WGS) entry which is preliminary data.</text>
</comment>
<dbReference type="Gene3D" id="3.30.43.10">
    <property type="entry name" value="Uridine Diphospho-n-acetylenolpyruvylglucosamine Reductase, domain 2"/>
    <property type="match status" value="1"/>
</dbReference>
<dbReference type="SUPFAM" id="SSF55447">
    <property type="entry name" value="CO dehydrogenase flavoprotein C-terminal domain-like"/>
    <property type="match status" value="1"/>
</dbReference>
<dbReference type="RefSeq" id="WP_142098029.1">
    <property type="nucleotide sequence ID" value="NZ_VFPH01000001.1"/>
</dbReference>
<accession>A0A543GCQ5</accession>
<dbReference type="GO" id="GO:0071949">
    <property type="term" value="F:FAD binding"/>
    <property type="evidence" value="ECO:0007669"/>
    <property type="project" value="InterPro"/>
</dbReference>
<dbReference type="Pfam" id="PF00941">
    <property type="entry name" value="FAD_binding_5"/>
    <property type="match status" value="1"/>
</dbReference>
<evidence type="ECO:0000313" key="4">
    <source>
        <dbReference type="Proteomes" id="UP000319818"/>
    </source>
</evidence>
<dbReference type="GO" id="GO:0016491">
    <property type="term" value="F:oxidoreductase activity"/>
    <property type="evidence" value="ECO:0007669"/>
    <property type="project" value="UniProtKB-KW"/>
</dbReference>
<dbReference type="InterPro" id="IPR016169">
    <property type="entry name" value="FAD-bd_PCMH_sub2"/>
</dbReference>
<proteinExistence type="predicted"/>
<dbReference type="SMART" id="SM01092">
    <property type="entry name" value="CO_deh_flav_C"/>
    <property type="match status" value="1"/>
</dbReference>
<dbReference type="InterPro" id="IPR036318">
    <property type="entry name" value="FAD-bd_PCMH-like_sf"/>
</dbReference>
<reference evidence="3 4" key="1">
    <citation type="submission" date="2019-06" db="EMBL/GenBank/DDBJ databases">
        <title>Sequencing the genomes of 1000 actinobacteria strains.</title>
        <authorList>
            <person name="Klenk H.-P."/>
        </authorList>
    </citation>
    <scope>NUCLEOTIDE SEQUENCE [LARGE SCALE GENOMIC DNA]</scope>
    <source>
        <strain evidence="3 4">DSM 45511</strain>
    </source>
</reference>
<dbReference type="SUPFAM" id="SSF56176">
    <property type="entry name" value="FAD-binding/transporter-associated domain-like"/>
    <property type="match status" value="1"/>
</dbReference>
<dbReference type="PANTHER" id="PTHR42659:SF1">
    <property type="entry name" value="OXIDOREDUCTASE"/>
    <property type="match status" value="1"/>
</dbReference>
<dbReference type="InterPro" id="IPR051312">
    <property type="entry name" value="Diverse_Substr_Oxidored"/>
</dbReference>
<dbReference type="OrthoDB" id="9814706at2"/>
<dbReference type="Proteomes" id="UP000319818">
    <property type="component" value="Unassembled WGS sequence"/>
</dbReference>
<gene>
    <name evidence="3" type="ORF">FB388_1227</name>
</gene>
<dbReference type="PANTHER" id="PTHR42659">
    <property type="entry name" value="XANTHINE DEHYDROGENASE SUBUNIT C-RELATED"/>
    <property type="match status" value="1"/>
</dbReference>
<dbReference type="InterPro" id="IPR002346">
    <property type="entry name" value="Mopterin_DH_FAD-bd"/>
</dbReference>
<keyword evidence="4" id="KW-1185">Reference proteome</keyword>
<dbReference type="Pfam" id="PF03450">
    <property type="entry name" value="CO_deh_flav_C"/>
    <property type="match status" value="1"/>
</dbReference>
<dbReference type="InterPro" id="IPR005107">
    <property type="entry name" value="CO_DH_flav_C"/>
</dbReference>
<feature type="domain" description="FAD-binding PCMH-type" evidence="2">
    <location>
        <begin position="1"/>
        <end position="223"/>
    </location>
</feature>
<name>A0A543GCQ5_9PSEU</name>
<sequence>MRPFEYVRASSPAEASTLVGRSPAATYIAGGTNLVDLMKNGVTEPELLVDVRAATSADVVRRPDGGLLIGAAVSNAELAAHPDVRRDHPVLAQAVLAGASGQIRNVATVGGNLLQRTRCGYFQDVTKPCNKRRPGSGCPAVEGAHRDLGIIGTSDHCVATHPSDMGVALVALDAVVHVRSATGEARALTLDELYRLPGDEPHLDHTLEPGDLITAVELPAPRPARMRYRKVRDRASYAFALISVAGVLETDGDTVTDVRLAFGGIAPRPWRARRAEARLRGGPATRAAFEVAVRAEFSDARPLPHNAFKSDLTVSTATTLLSDLAHPVQEQS</sequence>
<dbReference type="InterPro" id="IPR036683">
    <property type="entry name" value="CO_DH_flav_C_dom_sf"/>
</dbReference>
<organism evidence="3 4">
    <name type="scientific">Pseudonocardia cypriaca</name>
    <dbReference type="NCBI Taxonomy" id="882449"/>
    <lineage>
        <taxon>Bacteria</taxon>
        <taxon>Bacillati</taxon>
        <taxon>Actinomycetota</taxon>
        <taxon>Actinomycetes</taxon>
        <taxon>Pseudonocardiales</taxon>
        <taxon>Pseudonocardiaceae</taxon>
        <taxon>Pseudonocardia</taxon>
    </lineage>
</organism>
<evidence type="ECO:0000313" key="3">
    <source>
        <dbReference type="EMBL" id="TQM43875.1"/>
    </source>
</evidence>
<dbReference type="EMBL" id="VFPH01000001">
    <property type="protein sequence ID" value="TQM43875.1"/>
    <property type="molecule type" value="Genomic_DNA"/>
</dbReference>
<evidence type="ECO:0000259" key="2">
    <source>
        <dbReference type="PROSITE" id="PS51387"/>
    </source>
</evidence>
<keyword evidence="1" id="KW-0560">Oxidoreductase</keyword>
<dbReference type="AlphaFoldDB" id="A0A543GCQ5"/>
<dbReference type="PROSITE" id="PS51387">
    <property type="entry name" value="FAD_PCMH"/>
    <property type="match status" value="1"/>
</dbReference>
<protein>
    <submittedName>
        <fullName evidence="3">Xanthine dehydrogenase YagS FAD-binding subunit</fullName>
    </submittedName>
</protein>